<evidence type="ECO:0000313" key="6">
    <source>
        <dbReference type="EMBL" id="SHI56914.1"/>
    </source>
</evidence>
<dbReference type="PANTHER" id="PTHR43649:SF31">
    <property type="entry name" value="SN-GLYCEROL-3-PHOSPHATE-BINDING PERIPLASMIC PROTEIN UGPB"/>
    <property type="match status" value="1"/>
</dbReference>
<evidence type="ECO:0000256" key="5">
    <source>
        <dbReference type="SAM" id="SignalP"/>
    </source>
</evidence>
<keyword evidence="4 5" id="KW-0732">Signal</keyword>
<keyword evidence="3" id="KW-0813">Transport</keyword>
<reference evidence="6 7" key="1">
    <citation type="submission" date="2016-11" db="EMBL/GenBank/DDBJ databases">
        <authorList>
            <person name="Jaros S."/>
            <person name="Januszkiewicz K."/>
            <person name="Wedrychowicz H."/>
        </authorList>
    </citation>
    <scope>NUCLEOTIDE SEQUENCE [LARGE SCALE GENOMIC DNA]</scope>
    <source>
        <strain evidence="6 7">DSM 21864</strain>
    </source>
</reference>
<dbReference type="CDD" id="cd14748">
    <property type="entry name" value="PBP2_UgpB"/>
    <property type="match status" value="1"/>
</dbReference>
<dbReference type="GO" id="GO:0030313">
    <property type="term" value="C:cell envelope"/>
    <property type="evidence" value="ECO:0007669"/>
    <property type="project" value="UniProtKB-SubCell"/>
</dbReference>
<evidence type="ECO:0000256" key="1">
    <source>
        <dbReference type="ARBA" id="ARBA00004196"/>
    </source>
</evidence>
<dbReference type="AlphaFoldDB" id="A0A1M6C801"/>
<evidence type="ECO:0000256" key="3">
    <source>
        <dbReference type="ARBA" id="ARBA00022448"/>
    </source>
</evidence>
<comment type="subcellular location">
    <subcellularLocation>
        <location evidence="1">Cell envelope</location>
    </subcellularLocation>
</comment>
<protein>
    <submittedName>
        <fullName evidence="6">Carbohydrate ABC transporter substrate-binding protein, CUT1 family</fullName>
    </submittedName>
</protein>
<feature type="chain" id="PRO_5012229267" evidence="5">
    <location>
        <begin position="22"/>
        <end position="408"/>
    </location>
</feature>
<gene>
    <name evidence="6" type="ORF">SAMN05444401_1028</name>
</gene>
<comment type="similarity">
    <text evidence="2">Belongs to the bacterial solute-binding protein 1 family.</text>
</comment>
<evidence type="ECO:0000256" key="4">
    <source>
        <dbReference type="ARBA" id="ARBA00022729"/>
    </source>
</evidence>
<dbReference type="Proteomes" id="UP000184080">
    <property type="component" value="Unassembled WGS sequence"/>
</dbReference>
<sequence>MKRNALLAVITSLVLTTSVFAGCGKKEQAPNNNSTEDKEVVIKLGCWGSSPAETKLLDDQIAEFNKEFPKIKVQKEVITNDYNQAMQTRIASKTEPDVFYLDVSLAPAYMEKATAPIDEYLDKEDLKDFNENLLKGFQKDGKTYGLPKDYNSLAIFYNQEMLDKAGVKPPSTWTELEEASKKLTKDGVKALALADDSARFVPFIFQAGGKVMDGEKIAFNTLEAAKALDFYYSFVKNGQAADPKSLGEGWNGDALAHKKVAMVIEGGWMIPFMKESAPDVKYGISALPKGEQTGNLAFTVAYAMSKNTKNPKQSAELIKFLTGKKAQEMTADSGLAIPTRKSMADVYTSKYPERAALVEGAKGAEVFCYGEKHAKIQDALAKAGEKLRLNKLPDGKAALEDAEKASMQ</sequence>
<name>A0A1M6C801_9CLOT</name>
<dbReference type="InterPro" id="IPR006059">
    <property type="entry name" value="SBP"/>
</dbReference>
<dbReference type="EMBL" id="FQZO01000001">
    <property type="protein sequence ID" value="SHI56914.1"/>
    <property type="molecule type" value="Genomic_DNA"/>
</dbReference>
<dbReference type="PANTHER" id="PTHR43649">
    <property type="entry name" value="ARABINOSE-BINDING PROTEIN-RELATED"/>
    <property type="match status" value="1"/>
</dbReference>
<proteinExistence type="inferred from homology"/>
<feature type="signal peptide" evidence="5">
    <location>
        <begin position="1"/>
        <end position="21"/>
    </location>
</feature>
<keyword evidence="7" id="KW-1185">Reference proteome</keyword>
<organism evidence="6 7">
    <name type="scientific">Clostridium amylolyticum</name>
    <dbReference type="NCBI Taxonomy" id="1121298"/>
    <lineage>
        <taxon>Bacteria</taxon>
        <taxon>Bacillati</taxon>
        <taxon>Bacillota</taxon>
        <taxon>Clostridia</taxon>
        <taxon>Eubacteriales</taxon>
        <taxon>Clostridiaceae</taxon>
        <taxon>Clostridium</taxon>
    </lineage>
</organism>
<dbReference type="PROSITE" id="PS51257">
    <property type="entry name" value="PROKAR_LIPOPROTEIN"/>
    <property type="match status" value="1"/>
</dbReference>
<dbReference type="RefSeq" id="WP_073004244.1">
    <property type="nucleotide sequence ID" value="NZ_FQZO01000001.1"/>
</dbReference>
<accession>A0A1M6C801</accession>
<dbReference type="Pfam" id="PF13416">
    <property type="entry name" value="SBP_bac_8"/>
    <property type="match status" value="1"/>
</dbReference>
<dbReference type="STRING" id="1121298.SAMN05444401_1028"/>
<dbReference type="InterPro" id="IPR050490">
    <property type="entry name" value="Bact_solute-bd_prot1"/>
</dbReference>
<evidence type="ECO:0000256" key="2">
    <source>
        <dbReference type="ARBA" id="ARBA00008520"/>
    </source>
</evidence>
<dbReference type="Gene3D" id="3.40.190.10">
    <property type="entry name" value="Periplasmic binding protein-like II"/>
    <property type="match status" value="1"/>
</dbReference>
<dbReference type="SUPFAM" id="SSF53850">
    <property type="entry name" value="Periplasmic binding protein-like II"/>
    <property type="match status" value="1"/>
</dbReference>
<evidence type="ECO:0000313" key="7">
    <source>
        <dbReference type="Proteomes" id="UP000184080"/>
    </source>
</evidence>
<dbReference type="OrthoDB" id="42940at2"/>